<dbReference type="Gene3D" id="3.30.2080.10">
    <property type="entry name" value="GH92 mannosidase domain"/>
    <property type="match status" value="1"/>
</dbReference>
<dbReference type="GO" id="GO:0030246">
    <property type="term" value="F:carbohydrate binding"/>
    <property type="evidence" value="ECO:0007669"/>
    <property type="project" value="InterPro"/>
</dbReference>
<dbReference type="FunFam" id="1.20.1050.60:FF:000001">
    <property type="entry name" value="Putative alpha-1,2-mannosidase"/>
    <property type="match status" value="1"/>
</dbReference>
<dbReference type="GeneID" id="99670272"/>
<evidence type="ECO:0000259" key="6">
    <source>
        <dbReference type="Pfam" id="PF17678"/>
    </source>
</evidence>
<feature type="domain" description="Glycosyl hydrolase family 92" evidence="5">
    <location>
        <begin position="264"/>
        <end position="739"/>
    </location>
</feature>
<reference evidence="8 9" key="2">
    <citation type="submission" date="2019-03" db="EMBL/GenBank/DDBJ databases">
        <title>Complete genome assembly of MDR B. fragilis.</title>
        <authorList>
            <person name="Sydenham T.V."/>
            <person name="Hasman H."/>
            <person name="Justesen U.S."/>
        </authorList>
    </citation>
    <scope>NUCLEOTIDE SEQUENCE [LARGE SCALE GENOMIC DNA]</scope>
    <source>
        <strain evidence="8 9">DCMSKEJBY0001B</strain>
    </source>
</reference>
<reference evidence="7" key="3">
    <citation type="submission" date="2022-12" db="EMBL/GenBank/DDBJ databases">
        <title>Development of a Multilocus Sequence Typing Scheme for Bacteroides fragilis Based on Whole Genome Sequencing Data and Clinical Application.</title>
        <authorList>
            <person name="Nielsen F.D."/>
            <person name="Justesen U.S."/>
        </authorList>
    </citation>
    <scope>NUCLEOTIDE SEQUENCE</scope>
    <source>
        <strain evidence="7">BF_AM_ODE_DK_2015_4</strain>
    </source>
</reference>
<dbReference type="GO" id="GO:0005975">
    <property type="term" value="P:carbohydrate metabolic process"/>
    <property type="evidence" value="ECO:0007669"/>
    <property type="project" value="InterPro"/>
</dbReference>
<evidence type="ECO:0000256" key="3">
    <source>
        <dbReference type="ARBA" id="ARBA00022837"/>
    </source>
</evidence>
<gene>
    <name evidence="8" type="ORF">EC80_007685</name>
    <name evidence="7" type="ORF">O1433_14070</name>
</gene>
<dbReference type="InterPro" id="IPR008928">
    <property type="entry name" value="6-hairpin_glycosidase_sf"/>
</dbReference>
<dbReference type="Proteomes" id="UP001079672">
    <property type="component" value="Unassembled WGS sequence"/>
</dbReference>
<evidence type="ECO:0000256" key="1">
    <source>
        <dbReference type="ARBA" id="ARBA00001913"/>
    </source>
</evidence>
<accession>A0A3E5CJ33</accession>
<dbReference type="InterPro" id="IPR050883">
    <property type="entry name" value="PNGase"/>
</dbReference>
<dbReference type="InterPro" id="IPR014718">
    <property type="entry name" value="GH-type_carb-bd"/>
</dbReference>
<keyword evidence="4" id="KW-0732">Signal</keyword>
<dbReference type="Proteomes" id="UP000036847">
    <property type="component" value="Chromosome"/>
</dbReference>
<dbReference type="InterPro" id="IPR005887">
    <property type="entry name" value="GH92_a_mannosidase_put"/>
</dbReference>
<dbReference type="PROSITE" id="PS51257">
    <property type="entry name" value="PROKAR_LIPOPROTEIN"/>
    <property type="match status" value="1"/>
</dbReference>
<evidence type="ECO:0000313" key="7">
    <source>
        <dbReference type="EMBL" id="MCZ2688621.1"/>
    </source>
</evidence>
<feature type="signal peptide" evidence="4">
    <location>
        <begin position="1"/>
        <end position="24"/>
    </location>
</feature>
<protein>
    <submittedName>
        <fullName evidence="7">GH92 family glycosyl hydrolase</fullName>
    </submittedName>
    <submittedName>
        <fullName evidence="8">Glycoside hydrolase family 92 protein</fullName>
    </submittedName>
</protein>
<dbReference type="Pfam" id="PF07971">
    <property type="entry name" value="Glyco_hydro_92"/>
    <property type="match status" value="1"/>
</dbReference>
<dbReference type="Gene3D" id="2.70.98.10">
    <property type="match status" value="1"/>
</dbReference>
<name>A0A3E5CJ33_BACFG</name>
<dbReference type="InterPro" id="IPR012939">
    <property type="entry name" value="Glyco_hydro_92"/>
</dbReference>
<dbReference type="PANTHER" id="PTHR12143:SF43">
    <property type="entry name" value="PUTATIVE-RELATED"/>
    <property type="match status" value="1"/>
</dbReference>
<dbReference type="EMBL" id="JAPTZU010000008">
    <property type="protein sequence ID" value="MCZ2688621.1"/>
    <property type="molecule type" value="Genomic_DNA"/>
</dbReference>
<dbReference type="GO" id="GO:0005829">
    <property type="term" value="C:cytosol"/>
    <property type="evidence" value="ECO:0007669"/>
    <property type="project" value="TreeGrafter"/>
</dbReference>
<dbReference type="OrthoDB" id="9762711at2"/>
<dbReference type="SUPFAM" id="SSF48208">
    <property type="entry name" value="Six-hairpin glycosidases"/>
    <property type="match status" value="1"/>
</dbReference>
<evidence type="ECO:0000259" key="5">
    <source>
        <dbReference type="Pfam" id="PF07971"/>
    </source>
</evidence>
<dbReference type="Gene3D" id="1.20.1610.10">
    <property type="entry name" value="alpha-1,2-mannosidases domains"/>
    <property type="match status" value="1"/>
</dbReference>
<dbReference type="Pfam" id="PF17678">
    <property type="entry name" value="Glyco_hydro_92N"/>
    <property type="match status" value="1"/>
</dbReference>
<keyword evidence="7" id="KW-0378">Hydrolase</keyword>
<evidence type="ECO:0000313" key="8">
    <source>
        <dbReference type="EMBL" id="QCQ44730.1"/>
    </source>
</evidence>
<dbReference type="FunFam" id="3.30.2080.10:FF:000001">
    <property type="entry name" value="Alpha-1,2-mannosidase subfamily"/>
    <property type="match status" value="1"/>
</dbReference>
<dbReference type="GO" id="GO:0000224">
    <property type="term" value="F:peptide-N4-(N-acetyl-beta-glucosaminyl)asparagine amidase activity"/>
    <property type="evidence" value="ECO:0007669"/>
    <property type="project" value="TreeGrafter"/>
</dbReference>
<evidence type="ECO:0000256" key="2">
    <source>
        <dbReference type="ARBA" id="ARBA00011245"/>
    </source>
</evidence>
<evidence type="ECO:0000313" key="9">
    <source>
        <dbReference type="Proteomes" id="UP000036847"/>
    </source>
</evidence>
<dbReference type="GO" id="GO:0006516">
    <property type="term" value="P:glycoprotein catabolic process"/>
    <property type="evidence" value="ECO:0007669"/>
    <property type="project" value="TreeGrafter"/>
</dbReference>
<keyword evidence="3" id="KW-0106">Calcium</keyword>
<organism evidence="7 10">
    <name type="scientific">Bacteroides fragilis</name>
    <dbReference type="NCBI Taxonomy" id="817"/>
    <lineage>
        <taxon>Bacteria</taxon>
        <taxon>Pseudomonadati</taxon>
        <taxon>Bacteroidota</taxon>
        <taxon>Bacteroidia</taxon>
        <taxon>Bacteroidales</taxon>
        <taxon>Bacteroidaceae</taxon>
        <taxon>Bacteroides</taxon>
    </lineage>
</organism>
<reference evidence="8" key="1">
    <citation type="book" date="2014" name="THE 24TH EUROPEAN CONGRESS OF CLINICAL MICROBIOLOGY AND INFECTIOUS DISEASES" publisher="ECCMID 2014" city="Barcelona, Spain">
        <title>Identification of resistance genes in three multidrug-resistant Bacteroides fragilis isolates by whole genome sequencing.</title>
        <editorList>
            <person name="Unknown"/>
            <person name="A."/>
        </editorList>
        <authorList>
            <person name="Sydenham T.V."/>
            <person name="Hasman H."/>
            <person name="Wang M."/>
            <person name="Soki J."/>
            <person name="Nagy E."/>
            <person name="Justesen U.S."/>
        </authorList>
    </citation>
    <scope>NUCLEOTIDE SEQUENCE</scope>
    <source>
        <strain evidence="8">DCMSKEJBY0001B</strain>
    </source>
</reference>
<feature type="domain" description="Glycosyl hydrolase family 92 N-terminal" evidence="6">
    <location>
        <begin position="32"/>
        <end position="258"/>
    </location>
</feature>
<evidence type="ECO:0000256" key="4">
    <source>
        <dbReference type="SAM" id="SignalP"/>
    </source>
</evidence>
<comment type="cofactor">
    <cofactor evidence="1">
        <name>Ca(2+)</name>
        <dbReference type="ChEBI" id="CHEBI:29108"/>
    </cofactor>
</comment>
<proteinExistence type="predicted"/>
<dbReference type="FunFam" id="1.20.1610.10:FF:000001">
    <property type="entry name" value="Putative alpha-1,2-mannosidase"/>
    <property type="match status" value="1"/>
</dbReference>
<sequence>MRKNISITLIVSAALLLASCTQQKVPFSPVDYVNPLMGTESTYAFSHGNTYPAVAVPWGMNFWSPQTGENRSGWMYMYTDSLIRGFRQTHQPSPWINDYGTFSIMPLSGELKLNHKERAVPFSHTQEKATPYSYGVTFADGTRTELSATSRGAVFEVSFPEKSDQYIVVDAYDGGSALAIDKENRCVTGVARNHNGGVPDNFANYFRIEFSHPITEEGVYDGDTLMHHQQTVEGDYTCAYLKFNVPAGERLTVRTASSFISPSQALINFSREVGGKSLAQVKEEARKQWNSYLGRIEAEGGSEEQLRTFYSCLYRTLLFPREFYEFDAQGKPVYYSPYNGKIHDGYMYTDNGFWDTFRAVHPLFTLLYPEVSERVTQSILNAYDESGFMPEWASPGHRGCMIGNNSISLLTDAWAKGIRTINPEKALEAMIHQTGAVHPEISSVGRDGFEYYDRLGYVPYPEVHEATAKTLEYAYADWCVARFAASIGKKEIADSYYRKSLNYRNLYYPEHGFMWAKDAQGRWRDRFDATEWGGPFTEGSSWHWTWSVLHDPEGLSQLMGGHASMAARLDSMFTAPNTYNYGTYGFVIHEIAEMVALDMGQYAHGNQPVQHAIYLYDYIGRPWKTQQHVREVMGKLYNSGSKGYCGDEDNGQTSAWYVFSAMGFYPVCPGVPEYAMGSPLFPKLTLHLPHGKNFIVKAEGNSPANCYIGKALLNGSEFTRNFLTHRELISGGELVLSMDSVPDLRRGTLKTDLPYSYSRGH</sequence>
<dbReference type="AlphaFoldDB" id="A0A3E5CJ33"/>
<dbReference type="PANTHER" id="PTHR12143">
    <property type="entry name" value="PEPTIDE N-GLYCANASE PNGASE -RELATED"/>
    <property type="match status" value="1"/>
</dbReference>
<dbReference type="Gene3D" id="1.20.1050.60">
    <property type="entry name" value="alpha-1,2-mannosidase"/>
    <property type="match status" value="1"/>
</dbReference>
<feature type="chain" id="PRO_5041608005" evidence="4">
    <location>
        <begin position="25"/>
        <end position="761"/>
    </location>
</feature>
<dbReference type="NCBIfam" id="TIGR01180">
    <property type="entry name" value="aman2_put"/>
    <property type="match status" value="1"/>
</dbReference>
<comment type="subunit">
    <text evidence="2">Monomer.</text>
</comment>
<evidence type="ECO:0000313" key="10">
    <source>
        <dbReference type="Proteomes" id="UP001079672"/>
    </source>
</evidence>
<dbReference type="RefSeq" id="WP_005810519.1">
    <property type="nucleotide sequence ID" value="NZ_CP036546.1"/>
</dbReference>
<dbReference type="EMBL" id="CP036546">
    <property type="protein sequence ID" value="QCQ44730.1"/>
    <property type="molecule type" value="Genomic_DNA"/>
</dbReference>
<dbReference type="InterPro" id="IPR041371">
    <property type="entry name" value="GH92_N"/>
</dbReference>